<evidence type="ECO:0000313" key="14">
    <source>
        <dbReference type="EMBL" id="MFD0986141.1"/>
    </source>
</evidence>
<dbReference type="EC" id="2.7.13.3" evidence="3"/>
<comment type="caution">
    <text evidence="14">The sequence shown here is derived from an EMBL/GenBank/DDBJ whole genome shotgun (WGS) entry which is preliminary data.</text>
</comment>
<dbReference type="EMBL" id="JBHTJO010000001">
    <property type="protein sequence ID" value="MFD0986141.1"/>
    <property type="molecule type" value="Genomic_DNA"/>
</dbReference>
<evidence type="ECO:0000256" key="7">
    <source>
        <dbReference type="ARBA" id="ARBA00022777"/>
    </source>
</evidence>
<evidence type="ECO:0000256" key="9">
    <source>
        <dbReference type="ARBA" id="ARBA00023012"/>
    </source>
</evidence>
<organism evidence="14 15">
    <name type="scientific">Methyloligella solikamskensis</name>
    <dbReference type="NCBI Taxonomy" id="1177756"/>
    <lineage>
        <taxon>Bacteria</taxon>
        <taxon>Pseudomonadati</taxon>
        <taxon>Pseudomonadota</taxon>
        <taxon>Alphaproteobacteria</taxon>
        <taxon>Hyphomicrobiales</taxon>
        <taxon>Hyphomicrobiaceae</taxon>
        <taxon>Methyloligella</taxon>
    </lineage>
</organism>
<dbReference type="CDD" id="cd06225">
    <property type="entry name" value="HAMP"/>
    <property type="match status" value="1"/>
</dbReference>
<comment type="catalytic activity">
    <reaction evidence="1">
        <text>ATP + protein L-histidine = ADP + protein N-phospho-L-histidine.</text>
        <dbReference type="EC" id="2.7.13.3"/>
    </reaction>
</comment>
<evidence type="ECO:0000259" key="12">
    <source>
        <dbReference type="PROSITE" id="PS50109"/>
    </source>
</evidence>
<feature type="transmembrane region" description="Helical" evidence="11">
    <location>
        <begin position="16"/>
        <end position="38"/>
    </location>
</feature>
<dbReference type="PROSITE" id="PS50109">
    <property type="entry name" value="HIS_KIN"/>
    <property type="match status" value="1"/>
</dbReference>
<sequence>MSDLCTSISVLLHTSALAIALLLGILGSAGVLTALYLYSRYNRHLNRITSTLTRVAAGDLGARIPITTSSTGLGRTMTEINIMLDRMHMLIQNLNNSSAEIAHTLKHPLIRLRGQLEHASNSSDENITDILEASVCEIDSMLSMVDSMLDIKQIEAGHLRSRFVKTSLQGLVNKLMDVYEPVIQDAGQNLNKELTAGDGNILGEPELLFQMLSNLVENAIRYCPAGTTITISLTENGNRTGWIIVIADDGPGMSSDDREQVFTPFFRPESTRGVAGHGMGIPLSAAIAKLHDAQLEIADNEPGLKATISLPTTQRASLP</sequence>
<evidence type="ECO:0000256" key="6">
    <source>
        <dbReference type="ARBA" id="ARBA00022692"/>
    </source>
</evidence>
<name>A0ABW3J7S0_9HYPH</name>
<evidence type="ECO:0000256" key="11">
    <source>
        <dbReference type="SAM" id="Phobius"/>
    </source>
</evidence>
<dbReference type="InterPro" id="IPR004358">
    <property type="entry name" value="Sig_transdc_His_kin-like_C"/>
</dbReference>
<evidence type="ECO:0000256" key="2">
    <source>
        <dbReference type="ARBA" id="ARBA00004370"/>
    </source>
</evidence>
<proteinExistence type="predicted"/>
<keyword evidence="8 11" id="KW-1133">Transmembrane helix</keyword>
<keyword evidence="15" id="KW-1185">Reference proteome</keyword>
<evidence type="ECO:0000256" key="5">
    <source>
        <dbReference type="ARBA" id="ARBA00022679"/>
    </source>
</evidence>
<dbReference type="SUPFAM" id="SSF55874">
    <property type="entry name" value="ATPase domain of HSP90 chaperone/DNA topoisomerase II/histidine kinase"/>
    <property type="match status" value="1"/>
</dbReference>
<keyword evidence="5" id="KW-0808">Transferase</keyword>
<dbReference type="Gene3D" id="3.30.565.10">
    <property type="entry name" value="Histidine kinase-like ATPase, C-terminal domain"/>
    <property type="match status" value="1"/>
</dbReference>
<dbReference type="InterPro" id="IPR003594">
    <property type="entry name" value="HATPase_dom"/>
</dbReference>
<evidence type="ECO:0000256" key="3">
    <source>
        <dbReference type="ARBA" id="ARBA00012438"/>
    </source>
</evidence>
<dbReference type="RefSeq" id="WP_379085706.1">
    <property type="nucleotide sequence ID" value="NZ_JBHTJO010000001.1"/>
</dbReference>
<keyword evidence="10 11" id="KW-0472">Membrane</keyword>
<feature type="domain" description="Histidine kinase" evidence="12">
    <location>
        <begin position="100"/>
        <end position="314"/>
    </location>
</feature>
<dbReference type="Gene3D" id="1.10.287.130">
    <property type="match status" value="1"/>
</dbReference>
<dbReference type="SMART" id="SM00387">
    <property type="entry name" value="HATPase_c"/>
    <property type="match status" value="1"/>
</dbReference>
<dbReference type="InterPro" id="IPR005467">
    <property type="entry name" value="His_kinase_dom"/>
</dbReference>
<dbReference type="InterPro" id="IPR003660">
    <property type="entry name" value="HAMP_dom"/>
</dbReference>
<feature type="domain" description="HAMP" evidence="13">
    <location>
        <begin position="39"/>
        <end position="92"/>
    </location>
</feature>
<keyword evidence="6 11" id="KW-0812">Transmembrane</keyword>
<dbReference type="InterPro" id="IPR036890">
    <property type="entry name" value="HATPase_C_sf"/>
</dbReference>
<dbReference type="PANTHER" id="PTHR45436">
    <property type="entry name" value="SENSOR HISTIDINE KINASE YKOH"/>
    <property type="match status" value="1"/>
</dbReference>
<reference evidence="15" key="1">
    <citation type="journal article" date="2019" name="Int. J. Syst. Evol. Microbiol.">
        <title>The Global Catalogue of Microorganisms (GCM) 10K type strain sequencing project: providing services to taxonomists for standard genome sequencing and annotation.</title>
        <authorList>
            <consortium name="The Broad Institute Genomics Platform"/>
            <consortium name="The Broad Institute Genome Sequencing Center for Infectious Disease"/>
            <person name="Wu L."/>
            <person name="Ma J."/>
        </authorList>
    </citation>
    <scope>NUCLEOTIDE SEQUENCE [LARGE SCALE GENOMIC DNA]</scope>
    <source>
        <strain evidence="15">CCUG 61697</strain>
    </source>
</reference>
<dbReference type="InterPro" id="IPR003661">
    <property type="entry name" value="HisK_dim/P_dom"/>
</dbReference>
<dbReference type="Pfam" id="PF00512">
    <property type="entry name" value="HisKA"/>
    <property type="match status" value="1"/>
</dbReference>
<keyword evidence="4" id="KW-0597">Phosphoprotein</keyword>
<dbReference type="SMART" id="SM00304">
    <property type="entry name" value="HAMP"/>
    <property type="match status" value="1"/>
</dbReference>
<dbReference type="InterPro" id="IPR050428">
    <property type="entry name" value="TCS_sensor_his_kinase"/>
</dbReference>
<keyword evidence="9" id="KW-0902">Two-component regulatory system</keyword>
<evidence type="ECO:0000259" key="13">
    <source>
        <dbReference type="PROSITE" id="PS50885"/>
    </source>
</evidence>
<dbReference type="GO" id="GO:0016301">
    <property type="term" value="F:kinase activity"/>
    <property type="evidence" value="ECO:0007669"/>
    <property type="project" value="UniProtKB-KW"/>
</dbReference>
<dbReference type="InterPro" id="IPR036097">
    <property type="entry name" value="HisK_dim/P_sf"/>
</dbReference>
<dbReference type="Pfam" id="PF02518">
    <property type="entry name" value="HATPase_c"/>
    <property type="match status" value="1"/>
</dbReference>
<accession>A0ABW3J7S0</accession>
<evidence type="ECO:0000313" key="15">
    <source>
        <dbReference type="Proteomes" id="UP001597102"/>
    </source>
</evidence>
<gene>
    <name evidence="14" type="ORF">ACFQ2F_03395</name>
</gene>
<comment type="subcellular location">
    <subcellularLocation>
        <location evidence="2">Membrane</location>
    </subcellularLocation>
</comment>
<protein>
    <recommendedName>
        <fullName evidence="3">histidine kinase</fullName>
        <ecNumber evidence="3">2.7.13.3</ecNumber>
    </recommendedName>
</protein>
<dbReference type="PROSITE" id="PS50885">
    <property type="entry name" value="HAMP"/>
    <property type="match status" value="1"/>
</dbReference>
<keyword evidence="7 14" id="KW-0418">Kinase</keyword>
<dbReference type="Gene3D" id="6.10.340.10">
    <property type="match status" value="1"/>
</dbReference>
<evidence type="ECO:0000256" key="8">
    <source>
        <dbReference type="ARBA" id="ARBA00022989"/>
    </source>
</evidence>
<dbReference type="PRINTS" id="PR00344">
    <property type="entry name" value="BCTRLSENSOR"/>
</dbReference>
<dbReference type="PANTHER" id="PTHR45436:SF8">
    <property type="entry name" value="HISTIDINE KINASE"/>
    <property type="match status" value="1"/>
</dbReference>
<dbReference type="SUPFAM" id="SSF47384">
    <property type="entry name" value="Homodimeric domain of signal transducing histidine kinase"/>
    <property type="match status" value="1"/>
</dbReference>
<dbReference type="Proteomes" id="UP001597102">
    <property type="component" value="Unassembled WGS sequence"/>
</dbReference>
<evidence type="ECO:0000256" key="10">
    <source>
        <dbReference type="ARBA" id="ARBA00023136"/>
    </source>
</evidence>
<evidence type="ECO:0000256" key="4">
    <source>
        <dbReference type="ARBA" id="ARBA00022553"/>
    </source>
</evidence>
<evidence type="ECO:0000256" key="1">
    <source>
        <dbReference type="ARBA" id="ARBA00000085"/>
    </source>
</evidence>